<evidence type="ECO:0000313" key="2">
    <source>
        <dbReference type="Proteomes" id="UP001057375"/>
    </source>
</evidence>
<dbReference type="Proteomes" id="UP001057375">
    <property type="component" value="Unassembled WGS sequence"/>
</dbReference>
<evidence type="ECO:0000313" key="1">
    <source>
        <dbReference type="EMBL" id="GKT22898.1"/>
    </source>
</evidence>
<protein>
    <submittedName>
        <fullName evidence="1">Uncharacterized protein</fullName>
    </submittedName>
</protein>
<sequence length="357" mass="39383">MESAKQTITKAFETFKKDDIEASLEASGAVLKALVEKPEVLRYVITLGTTTVETLINSISKLNEWVLSTSSKNLRDLDKLVQQEYEFSRQCLYNMREILATILTGLSGKMINTHTCEKIIFDVISVIHALKKIPNPLPETFVPLTTYTVLPSSILSAVATFACVLGGTGIHDESVFSACIHRSSTVFNVLSLKKENRFAAILRENLHGTNIQPLIFCLSTFALSFSIMSNITKHGLEKVRELCDSLRAEEDGQYKRVGAMMLFYAALASGNVINHDEEGNPTDETELRVLNLPVGKRLFSKWLSIADARKALKHLNVRFSTAAVVDIVSCLCCDSVMNCLVTPEIVSQIVDLSAATS</sequence>
<keyword evidence="2" id="KW-1185">Reference proteome</keyword>
<feature type="non-terminal residue" evidence="1">
    <location>
        <position position="357"/>
    </location>
</feature>
<reference evidence="1" key="1">
    <citation type="submission" date="2022-03" db="EMBL/GenBank/DDBJ databases">
        <title>Draft genome sequence of Aduncisulcus paluster, a free-living microaerophilic Fornicata.</title>
        <authorList>
            <person name="Yuyama I."/>
            <person name="Kume K."/>
            <person name="Tamura T."/>
            <person name="Inagaki Y."/>
            <person name="Hashimoto T."/>
        </authorList>
    </citation>
    <scope>NUCLEOTIDE SEQUENCE</scope>
    <source>
        <strain evidence="1">NY0171</strain>
    </source>
</reference>
<comment type="caution">
    <text evidence="1">The sequence shown here is derived from an EMBL/GenBank/DDBJ whole genome shotgun (WGS) entry which is preliminary data.</text>
</comment>
<gene>
    <name evidence="1" type="ORF">ADUPG1_012261</name>
</gene>
<proteinExistence type="predicted"/>
<accession>A0ABQ5JYU4</accession>
<name>A0ABQ5JYU4_9EUKA</name>
<dbReference type="EMBL" id="BQXS01012431">
    <property type="protein sequence ID" value="GKT22898.1"/>
    <property type="molecule type" value="Genomic_DNA"/>
</dbReference>
<organism evidence="1 2">
    <name type="scientific">Aduncisulcus paluster</name>
    <dbReference type="NCBI Taxonomy" id="2918883"/>
    <lineage>
        <taxon>Eukaryota</taxon>
        <taxon>Metamonada</taxon>
        <taxon>Carpediemonas-like organisms</taxon>
        <taxon>Aduncisulcus</taxon>
    </lineage>
</organism>